<dbReference type="InParanoid" id="A0A165DC28"/>
<evidence type="ECO:0000256" key="1">
    <source>
        <dbReference type="RuleBase" id="RU363044"/>
    </source>
</evidence>
<dbReference type="GO" id="GO:0006281">
    <property type="term" value="P:DNA repair"/>
    <property type="evidence" value="ECO:0007669"/>
    <property type="project" value="UniProtKB-KW"/>
</dbReference>
<name>A0A165DC28_EXIGL</name>
<keyword evidence="1" id="KW-0347">Helicase</keyword>
<dbReference type="Gene3D" id="3.40.50.300">
    <property type="entry name" value="P-loop containing nucleotide triphosphate hydrolases"/>
    <property type="match status" value="1"/>
</dbReference>
<organism evidence="3 4">
    <name type="scientific">Exidia glandulosa HHB12029</name>
    <dbReference type="NCBI Taxonomy" id="1314781"/>
    <lineage>
        <taxon>Eukaryota</taxon>
        <taxon>Fungi</taxon>
        <taxon>Dikarya</taxon>
        <taxon>Basidiomycota</taxon>
        <taxon>Agaricomycotina</taxon>
        <taxon>Agaricomycetes</taxon>
        <taxon>Auriculariales</taxon>
        <taxon>Exidiaceae</taxon>
        <taxon>Exidia</taxon>
    </lineage>
</organism>
<dbReference type="PANTHER" id="PTHR10492:SF90">
    <property type="entry name" value="ATP-DEPENDENT DNA HELICASE"/>
    <property type="match status" value="1"/>
</dbReference>
<comment type="cofactor">
    <cofactor evidence="1">
        <name>Mg(2+)</name>
        <dbReference type="ChEBI" id="CHEBI:18420"/>
    </cofactor>
</comment>
<reference evidence="3 4" key="1">
    <citation type="journal article" date="2016" name="Mol. Biol. Evol.">
        <title>Comparative Genomics of Early-Diverging Mushroom-Forming Fungi Provides Insights into the Origins of Lignocellulose Decay Capabilities.</title>
        <authorList>
            <person name="Nagy L.G."/>
            <person name="Riley R."/>
            <person name="Tritt A."/>
            <person name="Adam C."/>
            <person name="Daum C."/>
            <person name="Floudas D."/>
            <person name="Sun H."/>
            <person name="Yadav J.S."/>
            <person name="Pangilinan J."/>
            <person name="Larsson K.H."/>
            <person name="Matsuura K."/>
            <person name="Barry K."/>
            <person name="Labutti K."/>
            <person name="Kuo R."/>
            <person name="Ohm R.A."/>
            <person name="Bhattacharya S.S."/>
            <person name="Shirouzu T."/>
            <person name="Yoshinaga Y."/>
            <person name="Martin F.M."/>
            <person name="Grigoriev I.V."/>
            <person name="Hibbett D.S."/>
        </authorList>
    </citation>
    <scope>NUCLEOTIDE SEQUENCE [LARGE SCALE GENOMIC DNA]</scope>
    <source>
        <strain evidence="3 4">HHB12029</strain>
    </source>
</reference>
<dbReference type="GO" id="GO:0006310">
    <property type="term" value="P:DNA recombination"/>
    <property type="evidence" value="ECO:0007669"/>
    <property type="project" value="UniProtKB-KW"/>
</dbReference>
<evidence type="ECO:0000259" key="2">
    <source>
        <dbReference type="Pfam" id="PF05970"/>
    </source>
</evidence>
<gene>
    <name evidence="3" type="ORF">EXIGLDRAFT_624670</name>
</gene>
<dbReference type="InterPro" id="IPR027417">
    <property type="entry name" value="P-loop_NTPase"/>
</dbReference>
<dbReference type="SUPFAM" id="SSF52540">
    <property type="entry name" value="P-loop containing nucleoside triphosphate hydrolases"/>
    <property type="match status" value="1"/>
</dbReference>
<sequence>MCSLFISILVNNAPSRPRELWDEFKFDLTDDLKLSLRHKFPRRAQPWPSDDEVYDYGLYLIGEALHHHGKLLAHFELPQPVGDWAAHVELNRLIAEQLNFDVDEQRTKAEENQARFNDEQRTAFDAIMEAVEQESGQSFFLSGPGGTGKTFVYLTLCYALRGAGKIVLCVASSGIAALLLPLGRTSHSTFKIPIPIFRGSGLNIKKNTILYELLMRTALII</sequence>
<keyword evidence="1" id="KW-0227">DNA damage</keyword>
<dbReference type="GO" id="GO:0016887">
    <property type="term" value="F:ATP hydrolysis activity"/>
    <property type="evidence" value="ECO:0007669"/>
    <property type="project" value="RHEA"/>
</dbReference>
<feature type="non-terminal residue" evidence="3">
    <location>
        <position position="221"/>
    </location>
</feature>
<dbReference type="PANTHER" id="PTHR10492">
    <property type="match status" value="1"/>
</dbReference>
<keyword evidence="4" id="KW-1185">Reference proteome</keyword>
<dbReference type="GO" id="GO:0043139">
    <property type="term" value="F:5'-3' DNA helicase activity"/>
    <property type="evidence" value="ECO:0007669"/>
    <property type="project" value="UniProtKB-EC"/>
</dbReference>
<dbReference type="AlphaFoldDB" id="A0A165DC28"/>
<accession>A0A165DC28</accession>
<evidence type="ECO:0000313" key="4">
    <source>
        <dbReference type="Proteomes" id="UP000077266"/>
    </source>
</evidence>
<keyword evidence="1" id="KW-0378">Hydrolase</keyword>
<comment type="similarity">
    <text evidence="1">Belongs to the helicase family.</text>
</comment>
<dbReference type="GO" id="GO:0005524">
    <property type="term" value="F:ATP binding"/>
    <property type="evidence" value="ECO:0007669"/>
    <property type="project" value="UniProtKB-KW"/>
</dbReference>
<comment type="catalytic activity">
    <reaction evidence="1">
        <text>ATP + H2O = ADP + phosphate + H(+)</text>
        <dbReference type="Rhea" id="RHEA:13065"/>
        <dbReference type="ChEBI" id="CHEBI:15377"/>
        <dbReference type="ChEBI" id="CHEBI:15378"/>
        <dbReference type="ChEBI" id="CHEBI:30616"/>
        <dbReference type="ChEBI" id="CHEBI:43474"/>
        <dbReference type="ChEBI" id="CHEBI:456216"/>
        <dbReference type="EC" id="5.6.2.3"/>
    </reaction>
</comment>
<dbReference type="OrthoDB" id="3366231at2759"/>
<proteinExistence type="inferred from homology"/>
<keyword evidence="1" id="KW-0547">Nucleotide-binding</keyword>
<dbReference type="InterPro" id="IPR010285">
    <property type="entry name" value="DNA_helicase_pif1-like_DEAD"/>
</dbReference>
<keyword evidence="1" id="KW-0233">DNA recombination</keyword>
<evidence type="ECO:0000313" key="3">
    <source>
        <dbReference type="EMBL" id="KZV84196.1"/>
    </source>
</evidence>
<dbReference type="STRING" id="1314781.A0A165DC28"/>
<dbReference type="Pfam" id="PF05970">
    <property type="entry name" value="PIF1"/>
    <property type="match status" value="1"/>
</dbReference>
<dbReference type="Proteomes" id="UP000077266">
    <property type="component" value="Unassembled WGS sequence"/>
</dbReference>
<dbReference type="EMBL" id="KV426236">
    <property type="protein sequence ID" value="KZV84196.1"/>
    <property type="molecule type" value="Genomic_DNA"/>
</dbReference>
<dbReference type="GO" id="GO:0000723">
    <property type="term" value="P:telomere maintenance"/>
    <property type="evidence" value="ECO:0007669"/>
    <property type="project" value="InterPro"/>
</dbReference>
<feature type="domain" description="DNA helicase Pif1-like DEAD-box helicase" evidence="2">
    <location>
        <begin position="116"/>
        <end position="221"/>
    </location>
</feature>
<keyword evidence="1" id="KW-0067">ATP-binding</keyword>
<keyword evidence="1" id="KW-0234">DNA repair</keyword>
<protein>
    <recommendedName>
        <fullName evidence="1">ATP-dependent DNA helicase</fullName>
        <ecNumber evidence="1">5.6.2.3</ecNumber>
    </recommendedName>
</protein>
<dbReference type="EC" id="5.6.2.3" evidence="1"/>